<dbReference type="Proteomes" id="UP000006512">
    <property type="component" value="Unassembled WGS sequence"/>
</dbReference>
<accession>F4QM87</accession>
<protein>
    <submittedName>
        <fullName evidence="1">Uncharacterized protein</fullName>
    </submittedName>
</protein>
<dbReference type="STRING" id="715226.ABI_27430"/>
<gene>
    <name evidence="1" type="ORF">ABI_27430</name>
</gene>
<dbReference type="AlphaFoldDB" id="F4QM87"/>
<evidence type="ECO:0000313" key="1">
    <source>
        <dbReference type="EMBL" id="EGF91328.1"/>
    </source>
</evidence>
<dbReference type="HOGENOM" id="CLU_2931153_0_0_5"/>
<dbReference type="EMBL" id="GL883078">
    <property type="protein sequence ID" value="EGF91328.1"/>
    <property type="molecule type" value="Genomic_DNA"/>
</dbReference>
<name>F4QM87_9CAUL</name>
<evidence type="ECO:0000313" key="2">
    <source>
        <dbReference type="Proteomes" id="UP000006512"/>
    </source>
</evidence>
<reference evidence="2" key="1">
    <citation type="submission" date="2011-03" db="EMBL/GenBank/DDBJ databases">
        <title>Draft genome sequence of Brevundimonas diminuta.</title>
        <authorList>
            <person name="Brown P.J.B."/>
            <person name="Buechlein A."/>
            <person name="Hemmerich C."/>
            <person name="Brun Y.V."/>
        </authorList>
    </citation>
    <scope>NUCLEOTIDE SEQUENCE [LARGE SCALE GENOMIC DNA]</scope>
    <source>
        <strain evidence="2">C19</strain>
    </source>
</reference>
<organism evidence="1 2">
    <name type="scientific">Asticcacaulis biprosthecium C19</name>
    <dbReference type="NCBI Taxonomy" id="715226"/>
    <lineage>
        <taxon>Bacteria</taxon>
        <taxon>Pseudomonadati</taxon>
        <taxon>Pseudomonadota</taxon>
        <taxon>Alphaproteobacteria</taxon>
        <taxon>Caulobacterales</taxon>
        <taxon>Caulobacteraceae</taxon>
        <taxon>Asticcacaulis</taxon>
    </lineage>
</organism>
<sequence>MSVFLPVGQGAAQSDEASAAAQDAGLQAAARAAVNPLEDYTQTPELLTGFGDFVIRPPKS</sequence>
<proteinExistence type="predicted"/>
<keyword evidence="2" id="KW-1185">Reference proteome</keyword>